<evidence type="ECO:0000256" key="7">
    <source>
        <dbReference type="ARBA" id="ARBA00040756"/>
    </source>
</evidence>
<dbReference type="SMART" id="SM00465">
    <property type="entry name" value="GIYc"/>
    <property type="match status" value="1"/>
</dbReference>
<dbReference type="PROSITE" id="PS50164">
    <property type="entry name" value="GIY_YIG"/>
    <property type="match status" value="1"/>
</dbReference>
<dbReference type="SUPFAM" id="SSF82771">
    <property type="entry name" value="GIY-YIG endonuclease"/>
    <property type="match status" value="1"/>
</dbReference>
<dbReference type="PANTHER" id="PTHR30562:SF10">
    <property type="entry name" value="EXCINUCLEASE CHO"/>
    <property type="match status" value="1"/>
</dbReference>
<evidence type="ECO:0000256" key="2">
    <source>
        <dbReference type="ARBA" id="ARBA00022769"/>
    </source>
</evidence>
<accession>A0A934SZN1</accession>
<keyword evidence="2" id="KW-0228">DNA excision</keyword>
<dbReference type="RefSeq" id="WP_200592437.1">
    <property type="nucleotide sequence ID" value="NZ_JAEPBG010000005.1"/>
</dbReference>
<dbReference type="GO" id="GO:0006289">
    <property type="term" value="P:nucleotide-excision repair"/>
    <property type="evidence" value="ECO:0007669"/>
    <property type="project" value="InterPro"/>
</dbReference>
<dbReference type="InterPro" id="IPR035901">
    <property type="entry name" value="GIY-YIG_endonuc_sf"/>
</dbReference>
<evidence type="ECO:0000256" key="5">
    <source>
        <dbReference type="ARBA" id="ARBA00023204"/>
    </source>
</evidence>
<keyword evidence="12" id="KW-1185">Reference proteome</keyword>
<dbReference type="GO" id="GO:0016787">
    <property type="term" value="F:hydrolase activity"/>
    <property type="evidence" value="ECO:0007669"/>
    <property type="project" value="UniProtKB-KW"/>
</dbReference>
<keyword evidence="3" id="KW-0378">Hydrolase</keyword>
<keyword evidence="4" id="KW-0267">Excision nuclease</keyword>
<protein>
    <recommendedName>
        <fullName evidence="7">Excinuclease cho</fullName>
    </recommendedName>
    <alternativeName>
        <fullName evidence="9">Endonuclease cho</fullName>
    </alternativeName>
    <alternativeName>
        <fullName evidence="8">UvrC homolog protein</fullName>
    </alternativeName>
</protein>
<evidence type="ECO:0000256" key="4">
    <source>
        <dbReference type="ARBA" id="ARBA00022881"/>
    </source>
</evidence>
<keyword evidence="6" id="KW-0742">SOS response</keyword>
<sequence length="298" mass="32975">MRPRVTSVGYIHRSRAALPFLYPDHIDRDSLDALPRLPGVYLFLDANGTPLYIGKSVSIRARVLAHLRTPEEAAMLMATARVDHVRTAGEVGALLLESQLIKEWQPPFNAMLRTLRETHALALEDGNPHPLVCGSTDAAPGREIYGLFGSRAAAEEGLRALVRRHGLCPALLGLESRIHGRSCFSHQLGRCHGACVGTETGQAHAERLRAALAQMQTTVWPFDGPIGIVEHGEDMRQVHVVDRWAYLGSLEGKKRRLRTLARRFIDIDTYRILAAPILGGQLELVACRIERGVVHFTE</sequence>
<keyword evidence="11" id="KW-0255">Endonuclease</keyword>
<dbReference type="Proteomes" id="UP000622890">
    <property type="component" value="Unassembled WGS sequence"/>
</dbReference>
<evidence type="ECO:0000256" key="8">
    <source>
        <dbReference type="ARBA" id="ARBA00042138"/>
    </source>
</evidence>
<feature type="domain" description="GIY-YIG" evidence="10">
    <location>
        <begin position="36"/>
        <end position="110"/>
    </location>
</feature>
<dbReference type="Gene3D" id="3.40.1440.10">
    <property type="entry name" value="GIY-YIG endonuclease"/>
    <property type="match status" value="1"/>
</dbReference>
<name>A0A934SZN1_9BURK</name>
<dbReference type="EMBL" id="JAEPBG010000005">
    <property type="protein sequence ID" value="MBK4735659.1"/>
    <property type="molecule type" value="Genomic_DNA"/>
</dbReference>
<dbReference type="InterPro" id="IPR000305">
    <property type="entry name" value="GIY-YIG_endonuc"/>
</dbReference>
<evidence type="ECO:0000256" key="6">
    <source>
        <dbReference type="ARBA" id="ARBA00023236"/>
    </source>
</evidence>
<dbReference type="GO" id="GO:0004519">
    <property type="term" value="F:endonuclease activity"/>
    <property type="evidence" value="ECO:0007669"/>
    <property type="project" value="UniProtKB-KW"/>
</dbReference>
<evidence type="ECO:0000256" key="1">
    <source>
        <dbReference type="ARBA" id="ARBA00022763"/>
    </source>
</evidence>
<evidence type="ECO:0000313" key="11">
    <source>
        <dbReference type="EMBL" id="MBK4735659.1"/>
    </source>
</evidence>
<gene>
    <name evidence="11" type="ORF">JJB74_13635</name>
</gene>
<dbReference type="InterPro" id="IPR050066">
    <property type="entry name" value="UvrABC_protein_C"/>
</dbReference>
<evidence type="ECO:0000256" key="3">
    <source>
        <dbReference type="ARBA" id="ARBA00022801"/>
    </source>
</evidence>
<comment type="caution">
    <text evidence="11">The sequence shown here is derived from an EMBL/GenBank/DDBJ whole genome shotgun (WGS) entry which is preliminary data.</text>
</comment>
<keyword evidence="11" id="KW-0540">Nuclease</keyword>
<evidence type="ECO:0000256" key="9">
    <source>
        <dbReference type="ARBA" id="ARBA00042732"/>
    </source>
</evidence>
<dbReference type="CDD" id="cd10434">
    <property type="entry name" value="GIY-YIG_UvrC_Cho"/>
    <property type="match status" value="1"/>
</dbReference>
<dbReference type="PANTHER" id="PTHR30562">
    <property type="entry name" value="UVRC/OXIDOREDUCTASE"/>
    <property type="match status" value="1"/>
</dbReference>
<organism evidence="11 12">
    <name type="scientific">Noviherbaspirillum pedocola</name>
    <dbReference type="NCBI Taxonomy" id="2801341"/>
    <lineage>
        <taxon>Bacteria</taxon>
        <taxon>Pseudomonadati</taxon>
        <taxon>Pseudomonadota</taxon>
        <taxon>Betaproteobacteria</taxon>
        <taxon>Burkholderiales</taxon>
        <taxon>Oxalobacteraceae</taxon>
        <taxon>Noviherbaspirillum</taxon>
    </lineage>
</organism>
<evidence type="ECO:0000259" key="10">
    <source>
        <dbReference type="PROSITE" id="PS50164"/>
    </source>
</evidence>
<dbReference type="GO" id="GO:0009380">
    <property type="term" value="C:excinuclease repair complex"/>
    <property type="evidence" value="ECO:0007669"/>
    <property type="project" value="TreeGrafter"/>
</dbReference>
<dbReference type="GO" id="GO:0009432">
    <property type="term" value="P:SOS response"/>
    <property type="evidence" value="ECO:0007669"/>
    <property type="project" value="UniProtKB-KW"/>
</dbReference>
<proteinExistence type="predicted"/>
<evidence type="ECO:0000313" key="12">
    <source>
        <dbReference type="Proteomes" id="UP000622890"/>
    </source>
</evidence>
<reference evidence="11" key="1">
    <citation type="submission" date="2021-01" db="EMBL/GenBank/DDBJ databases">
        <title>Genome sequence of strain Noviherbaspirillum sp. DKR-6.</title>
        <authorList>
            <person name="Chaudhary D.K."/>
        </authorList>
    </citation>
    <scope>NUCLEOTIDE SEQUENCE</scope>
    <source>
        <strain evidence="11">DKR-6</strain>
    </source>
</reference>
<keyword evidence="5" id="KW-0234">DNA repair</keyword>
<dbReference type="InterPro" id="IPR047296">
    <property type="entry name" value="GIY-YIG_UvrC_Cho"/>
</dbReference>
<keyword evidence="1" id="KW-0227">DNA damage</keyword>
<dbReference type="AlphaFoldDB" id="A0A934SZN1"/>